<proteinExistence type="predicted"/>
<keyword evidence="2" id="KW-1185">Reference proteome</keyword>
<accession>A0A4C1V910</accession>
<dbReference type="AlphaFoldDB" id="A0A4C1V910"/>
<comment type="caution">
    <text evidence="1">The sequence shown here is derived from an EMBL/GenBank/DDBJ whole genome shotgun (WGS) entry which is preliminary data.</text>
</comment>
<evidence type="ECO:0000313" key="1">
    <source>
        <dbReference type="EMBL" id="GBP34882.1"/>
    </source>
</evidence>
<gene>
    <name evidence="1" type="ORF">EVAR_26471_1</name>
</gene>
<organism evidence="1 2">
    <name type="scientific">Eumeta variegata</name>
    <name type="common">Bagworm moth</name>
    <name type="synonym">Eumeta japonica</name>
    <dbReference type="NCBI Taxonomy" id="151549"/>
    <lineage>
        <taxon>Eukaryota</taxon>
        <taxon>Metazoa</taxon>
        <taxon>Ecdysozoa</taxon>
        <taxon>Arthropoda</taxon>
        <taxon>Hexapoda</taxon>
        <taxon>Insecta</taxon>
        <taxon>Pterygota</taxon>
        <taxon>Neoptera</taxon>
        <taxon>Endopterygota</taxon>
        <taxon>Lepidoptera</taxon>
        <taxon>Glossata</taxon>
        <taxon>Ditrysia</taxon>
        <taxon>Tineoidea</taxon>
        <taxon>Psychidae</taxon>
        <taxon>Oiketicinae</taxon>
        <taxon>Eumeta</taxon>
    </lineage>
</organism>
<evidence type="ECO:0000313" key="2">
    <source>
        <dbReference type="Proteomes" id="UP000299102"/>
    </source>
</evidence>
<dbReference type="OrthoDB" id="29460at2759"/>
<protein>
    <submittedName>
        <fullName evidence="1">Uncharacterized protein</fullName>
    </submittedName>
</protein>
<sequence length="150" mass="16970">MRARATQSFVLDYQQLETVRGKLPAVYGRQNCPRASVDHSPNVVYKSVQELKKDNKTENSYVYTTQSQFLGNTNGTNFSKDGRSITYNNLPSHTTISLICAQSPDKFWVPSLDEQDPNSLDGWVFMRNGFKVLPRDRPATGQDPNSYDSI</sequence>
<reference evidence="1 2" key="1">
    <citation type="journal article" date="2019" name="Commun. Biol.">
        <title>The bagworm genome reveals a unique fibroin gene that provides high tensile strength.</title>
        <authorList>
            <person name="Kono N."/>
            <person name="Nakamura H."/>
            <person name="Ohtoshi R."/>
            <person name="Tomita M."/>
            <person name="Numata K."/>
            <person name="Arakawa K."/>
        </authorList>
    </citation>
    <scope>NUCLEOTIDE SEQUENCE [LARGE SCALE GENOMIC DNA]</scope>
</reference>
<dbReference type="Proteomes" id="UP000299102">
    <property type="component" value="Unassembled WGS sequence"/>
</dbReference>
<dbReference type="EMBL" id="BGZK01000296">
    <property type="protein sequence ID" value="GBP34882.1"/>
    <property type="molecule type" value="Genomic_DNA"/>
</dbReference>
<name>A0A4C1V910_EUMVA</name>